<reference evidence="6 7" key="1">
    <citation type="journal article" date="2019" name="Int. J. Syst. Evol. Microbiol.">
        <title>The Global Catalogue of Microorganisms (GCM) 10K type strain sequencing project: providing services to taxonomists for standard genome sequencing and annotation.</title>
        <authorList>
            <consortium name="The Broad Institute Genomics Platform"/>
            <consortium name="The Broad Institute Genome Sequencing Center for Infectious Disease"/>
            <person name="Wu L."/>
            <person name="Ma J."/>
        </authorList>
    </citation>
    <scope>NUCLEOTIDE SEQUENCE [LARGE SCALE GENOMIC DNA]</scope>
    <source>
        <strain evidence="6 7">JCM 10671</strain>
    </source>
</reference>
<dbReference type="EMBL" id="BAAAHE010000047">
    <property type="protein sequence ID" value="GAA0634763.1"/>
    <property type="molecule type" value="Genomic_DNA"/>
</dbReference>
<protein>
    <recommendedName>
        <fullName evidence="5">Dioxygenase</fullName>
        <ecNumber evidence="5">1.13.11.-</ecNumber>
    </recommendedName>
</protein>
<keyword evidence="2 5" id="KW-0479">Metal-binding</keyword>
<sequence length="485" mass="53695">MTATAENPYLTDNFGPVATETTAVDLPVTGTLPAHLDGRYLRNGPNPVTPVDPTQHHWFLGTGMVHGVRIRDGKAEWYRNRFVRSADVAAALGEQPRPGAKPHVGWDFPANTNVVVQGGRTFAIVEAGGRPYELTDDLETVGACDFDGTLPGGYTAHPKRDPATGELHAVSYYWGWGNQVQYTVLGTDARVKRVENIAVTGSPMMHDFSLTENHVVLYDLPCVFDLDPIRELWPRPIGDVARWNASLFVGKRRTPDPVAAFFTRKVLGAKAPKFPYRWDPNYPARVGVMPRTGTAKDVRWFEIEPCYVFHPLNAYDDGDKLVLDVVRHPRMFDAKPLGPDEGPSTLDRWTVDLTAGKVLAERRSDLSQEFPRVDERVVGRRHRYGYAVGFRSTRADALIRHDLVTGDATRRTFSPGTNLSEFLFVPDADDSPEDRGTLMGFAYDPGRDASDLLLLDSQTLETVAAVHLPARVPAGFHGNWAPTVG</sequence>
<comment type="caution">
    <text evidence="6">The sequence shown here is derived from an EMBL/GenBank/DDBJ whole genome shotgun (WGS) entry which is preliminary data.</text>
</comment>
<keyword evidence="5" id="KW-0223">Dioxygenase</keyword>
<accession>A0ABN1HA45</accession>
<dbReference type="Proteomes" id="UP001500957">
    <property type="component" value="Unassembled WGS sequence"/>
</dbReference>
<dbReference type="Pfam" id="PF03055">
    <property type="entry name" value="RPE65"/>
    <property type="match status" value="1"/>
</dbReference>
<dbReference type="EC" id="1.13.11.-" evidence="5"/>
<keyword evidence="3 5" id="KW-0560">Oxidoreductase</keyword>
<comment type="cofactor">
    <cofactor evidence="5">
        <name>Fe(2+)</name>
        <dbReference type="ChEBI" id="CHEBI:29033"/>
    </cofactor>
    <text evidence="5">Binds 1 Fe(2+) ion per subunit.</text>
</comment>
<evidence type="ECO:0000313" key="6">
    <source>
        <dbReference type="EMBL" id="GAA0634763.1"/>
    </source>
</evidence>
<keyword evidence="7" id="KW-1185">Reference proteome</keyword>
<comment type="similarity">
    <text evidence="1 5">Belongs to the carotenoid oxygenase family.</text>
</comment>
<evidence type="ECO:0000313" key="7">
    <source>
        <dbReference type="Proteomes" id="UP001500957"/>
    </source>
</evidence>
<dbReference type="InterPro" id="IPR004294">
    <property type="entry name" value="Carotenoid_Oase"/>
</dbReference>
<proteinExistence type="inferred from homology"/>
<evidence type="ECO:0000256" key="2">
    <source>
        <dbReference type="ARBA" id="ARBA00022723"/>
    </source>
</evidence>
<evidence type="ECO:0000256" key="5">
    <source>
        <dbReference type="RuleBase" id="RU364048"/>
    </source>
</evidence>
<dbReference type="PANTHER" id="PTHR10543">
    <property type="entry name" value="BETA-CAROTENE DIOXYGENASE"/>
    <property type="match status" value="1"/>
</dbReference>
<evidence type="ECO:0000256" key="1">
    <source>
        <dbReference type="ARBA" id="ARBA00006787"/>
    </source>
</evidence>
<gene>
    <name evidence="6" type="ORF">GCM10009547_43570</name>
</gene>
<evidence type="ECO:0000256" key="3">
    <source>
        <dbReference type="ARBA" id="ARBA00023002"/>
    </source>
</evidence>
<keyword evidence="4 5" id="KW-0408">Iron</keyword>
<dbReference type="PANTHER" id="PTHR10543:SF89">
    <property type="entry name" value="CAROTENOID 9,10(9',10')-CLEAVAGE DIOXYGENASE 1"/>
    <property type="match status" value="1"/>
</dbReference>
<evidence type="ECO:0000256" key="4">
    <source>
        <dbReference type="ARBA" id="ARBA00023004"/>
    </source>
</evidence>
<organism evidence="6 7">
    <name type="scientific">Sporichthya brevicatena</name>
    <dbReference type="NCBI Taxonomy" id="171442"/>
    <lineage>
        <taxon>Bacteria</taxon>
        <taxon>Bacillati</taxon>
        <taxon>Actinomycetota</taxon>
        <taxon>Actinomycetes</taxon>
        <taxon>Sporichthyales</taxon>
        <taxon>Sporichthyaceae</taxon>
        <taxon>Sporichthya</taxon>
    </lineage>
</organism>
<name>A0ABN1HA45_9ACTN</name>